<name>A0A853EHV4_9ACTO</name>
<evidence type="ECO:0000259" key="2">
    <source>
        <dbReference type="Pfam" id="PF25135"/>
    </source>
</evidence>
<sequence>MANRFYLYACREPREGEEPGSGITAVGESRLMLPHAFSVLCSAGPRLVDSAFFSYDDEDEEDEDEALAIESDFAEGLSTLMTFLDRLDSRLASATTIPEGVDGEQIRQQIQETREFFRDPRFDECTHFLLEGSEVYSLSGDPLRDEAERTLEEISDAESTITYVLEGMLPDEHVSPHSRQWYPESPQEIATWLGLDCWSRLVWLMTPQDVAAATDEAEPPAAPSPHEPDPAVPPRTPPAEQASAVPWWTRLLRALRP</sequence>
<protein>
    <recommendedName>
        <fullName evidence="2">DUF7822 domain-containing protein</fullName>
    </recommendedName>
</protein>
<gene>
    <name evidence="3" type="ORF">HZZ05_01115</name>
</gene>
<dbReference type="EMBL" id="JACBXV010000006">
    <property type="protein sequence ID" value="NYS68150.1"/>
    <property type="molecule type" value="Genomic_DNA"/>
</dbReference>
<evidence type="ECO:0000313" key="4">
    <source>
        <dbReference type="Proteomes" id="UP000572528"/>
    </source>
</evidence>
<organism evidence="3 4">
    <name type="scientific">Actinomyces bowdenii</name>
    <dbReference type="NCBI Taxonomy" id="131109"/>
    <lineage>
        <taxon>Bacteria</taxon>
        <taxon>Bacillati</taxon>
        <taxon>Actinomycetota</taxon>
        <taxon>Actinomycetes</taxon>
        <taxon>Actinomycetales</taxon>
        <taxon>Actinomycetaceae</taxon>
        <taxon>Actinomyces</taxon>
    </lineage>
</organism>
<comment type="caution">
    <text evidence="3">The sequence shown here is derived from an EMBL/GenBank/DDBJ whole genome shotgun (WGS) entry which is preliminary data.</text>
</comment>
<dbReference type="InterPro" id="IPR056724">
    <property type="entry name" value="DUF7822"/>
</dbReference>
<dbReference type="Proteomes" id="UP000572528">
    <property type="component" value="Unassembled WGS sequence"/>
</dbReference>
<feature type="region of interest" description="Disordered" evidence="1">
    <location>
        <begin position="212"/>
        <end position="243"/>
    </location>
</feature>
<dbReference type="Pfam" id="PF25135">
    <property type="entry name" value="DUF7822"/>
    <property type="match status" value="1"/>
</dbReference>
<feature type="domain" description="DUF7822" evidence="2">
    <location>
        <begin position="13"/>
        <end position="167"/>
    </location>
</feature>
<evidence type="ECO:0000256" key="1">
    <source>
        <dbReference type="SAM" id="MobiDB-lite"/>
    </source>
</evidence>
<dbReference type="AlphaFoldDB" id="A0A853EHV4"/>
<reference evidence="3 4" key="1">
    <citation type="submission" date="2020-07" db="EMBL/GenBank/DDBJ databases">
        <title>MOT database genomes.</title>
        <authorList>
            <person name="Joseph S."/>
            <person name="Aduse-Opoku J."/>
            <person name="Hashim A."/>
            <person name="Wade W."/>
            <person name="Curtis M."/>
        </authorList>
    </citation>
    <scope>NUCLEOTIDE SEQUENCE [LARGE SCALE GENOMIC DNA]</scope>
    <source>
        <strain evidence="3 4">WMus004</strain>
    </source>
</reference>
<accession>A0A853EHV4</accession>
<feature type="compositionally biased region" description="Pro residues" evidence="1">
    <location>
        <begin position="220"/>
        <end position="237"/>
    </location>
</feature>
<proteinExistence type="predicted"/>
<evidence type="ECO:0000313" key="3">
    <source>
        <dbReference type="EMBL" id="NYS68150.1"/>
    </source>
</evidence>
<dbReference type="RefSeq" id="WP_179899493.1">
    <property type="nucleotide sequence ID" value="NZ_JACBXV010000006.1"/>
</dbReference>